<evidence type="ECO:0000256" key="1">
    <source>
        <dbReference type="ARBA" id="ARBA00038414"/>
    </source>
</evidence>
<dbReference type="EMBL" id="VNKQ01000002">
    <property type="protein sequence ID" value="KAG0652613.1"/>
    <property type="molecule type" value="Genomic_DNA"/>
</dbReference>
<evidence type="ECO:0000313" key="4">
    <source>
        <dbReference type="Proteomes" id="UP000785200"/>
    </source>
</evidence>
<dbReference type="Pfam" id="PF01177">
    <property type="entry name" value="Asp_Glu_race"/>
    <property type="match status" value="1"/>
</dbReference>
<feature type="region of interest" description="Disordered" evidence="2">
    <location>
        <begin position="64"/>
        <end position="91"/>
    </location>
</feature>
<dbReference type="GO" id="GO:0047661">
    <property type="term" value="F:amino-acid racemase activity"/>
    <property type="evidence" value="ECO:0007669"/>
    <property type="project" value="InterPro"/>
</dbReference>
<evidence type="ECO:0000256" key="2">
    <source>
        <dbReference type="SAM" id="MobiDB-lite"/>
    </source>
</evidence>
<sequence>MASSQMTPDLSALQLQANTPKAQPHSPLQKHISDIFRGGYFNLSLPNDSAKGKRKRTITFAGVGTAHSPKRSFSRSRAKSPKPFPRDIPTTAKGRRIHESPISAIELERPTKRRRIESLDTSQEYTGSMAIMRGKQPKLLIINPNTSVDMTNGMARLVRDTYSTQGGSNIQIELYTALEGPGSIDNEVHAMESARCVIDDLVVSDRLSEYDAFLVACYSVHPLVGFIRGELEKAGTRAHVMGIFEASVLTALSILPPSSHNGRFGIVSTGKYWEKSLSDGVADFLGTGSTTKNTRFAAVSTTGLNAEQLHSMPKKEVEDRMKKAVRSLMEENGDVSVIILGCAGMAGLDDVVREALVEKYGEKVGNNMHILDGVKCGIGMLENLLRTIPLGREK</sequence>
<dbReference type="Proteomes" id="UP000785200">
    <property type="component" value="Unassembled WGS sequence"/>
</dbReference>
<comment type="caution">
    <text evidence="3">The sequence shown here is derived from an EMBL/GenBank/DDBJ whole genome shotgun (WGS) entry which is preliminary data.</text>
</comment>
<organism evidence="3 4">
    <name type="scientific">Hyphodiscus hymeniophilus</name>
    <dbReference type="NCBI Taxonomy" id="353542"/>
    <lineage>
        <taxon>Eukaryota</taxon>
        <taxon>Fungi</taxon>
        <taxon>Dikarya</taxon>
        <taxon>Ascomycota</taxon>
        <taxon>Pezizomycotina</taxon>
        <taxon>Leotiomycetes</taxon>
        <taxon>Helotiales</taxon>
        <taxon>Hyphodiscaceae</taxon>
        <taxon>Hyphodiscus</taxon>
    </lineage>
</organism>
<dbReference type="Gene3D" id="3.40.50.12500">
    <property type="match status" value="1"/>
</dbReference>
<dbReference type="InterPro" id="IPR053714">
    <property type="entry name" value="Iso_Racemase_Enz_sf"/>
</dbReference>
<reference evidence="3" key="1">
    <citation type="submission" date="2019-07" db="EMBL/GenBank/DDBJ databases">
        <title>Hyphodiscus hymeniophilus genome sequencing and assembly.</title>
        <authorList>
            <person name="Kramer G."/>
            <person name="Nodwell J."/>
        </authorList>
    </citation>
    <scope>NUCLEOTIDE SEQUENCE</scope>
    <source>
        <strain evidence="3">ATCC 34498</strain>
    </source>
</reference>
<comment type="similarity">
    <text evidence="1">Belongs to the HyuE racemase family.</text>
</comment>
<dbReference type="InterPro" id="IPR052186">
    <property type="entry name" value="Hydantoin_racemase-like"/>
</dbReference>
<name>A0A9P6VR18_9HELO</name>
<feature type="compositionally biased region" description="Basic residues" evidence="2">
    <location>
        <begin position="68"/>
        <end position="80"/>
    </location>
</feature>
<dbReference type="InterPro" id="IPR015942">
    <property type="entry name" value="Asp/Glu/hydantoin_racemase"/>
</dbReference>
<dbReference type="AlphaFoldDB" id="A0A9P6VR18"/>
<proteinExistence type="inferred from homology"/>
<dbReference type="OrthoDB" id="412018at2759"/>
<keyword evidence="4" id="KW-1185">Reference proteome</keyword>
<dbReference type="PANTHER" id="PTHR28047:SF5">
    <property type="entry name" value="PROTEIN DCG1"/>
    <property type="match status" value="1"/>
</dbReference>
<evidence type="ECO:0000313" key="3">
    <source>
        <dbReference type="EMBL" id="KAG0652613.1"/>
    </source>
</evidence>
<accession>A0A9P6VR18</accession>
<gene>
    <name evidence="3" type="ORF">D0Z07_0262</name>
</gene>
<dbReference type="PANTHER" id="PTHR28047">
    <property type="entry name" value="PROTEIN DCG1"/>
    <property type="match status" value="1"/>
</dbReference>
<protein>
    <submittedName>
        <fullName evidence="3">Dcg1</fullName>
    </submittedName>
</protein>